<dbReference type="eggNOG" id="ENOG5032W3N">
    <property type="taxonomic scope" value="Bacteria"/>
</dbReference>
<dbReference type="EMBL" id="CP003607">
    <property type="protein sequence ID" value="AFY83812.1"/>
    <property type="molecule type" value="Genomic_DNA"/>
</dbReference>
<evidence type="ECO:0000313" key="2">
    <source>
        <dbReference type="Proteomes" id="UP000010367"/>
    </source>
</evidence>
<sequence length="257" mass="28323">MPAINRCQLISLGILYAVAGCQFLPESLQKNVQAIASHSQQTTPDQSCPTNPPLLEANQVKSISLSSTPVQESGQIRANQSLGYSFEAEANRQLFFNTQDNLCIWIYAPDNQIVTNTTLPKTGKYTMQISTPQGFTTFEIQLSLDAIAVEPPSSPPRQNYQFSWANFPQYSCGDSLPTDPNAFPVDFYPVFIPQSEANLAKAKSKLCQDSFNKTSKDTGELVIQVASFTTVEKAISFKNFITSEFPGARLGEKTTRN</sequence>
<dbReference type="PROSITE" id="PS51257">
    <property type="entry name" value="PROKAR_LIPOPROTEIN"/>
    <property type="match status" value="1"/>
</dbReference>
<dbReference type="InParanoid" id="K9TLU6"/>
<evidence type="ECO:0008006" key="3">
    <source>
        <dbReference type="Google" id="ProtNLM"/>
    </source>
</evidence>
<dbReference type="Proteomes" id="UP000010367">
    <property type="component" value="Chromosome"/>
</dbReference>
<dbReference type="KEGG" id="oac:Oscil6304_4286"/>
<proteinExistence type="predicted"/>
<reference evidence="1 2" key="1">
    <citation type="submission" date="2012-06" db="EMBL/GenBank/DDBJ databases">
        <title>Finished chromosome of genome of Oscillatoria acuminata PCC 6304.</title>
        <authorList>
            <consortium name="US DOE Joint Genome Institute"/>
            <person name="Gugger M."/>
            <person name="Coursin T."/>
            <person name="Rippka R."/>
            <person name="Tandeau De Marsac N."/>
            <person name="Huntemann M."/>
            <person name="Wei C.-L."/>
            <person name="Han J."/>
            <person name="Detter J.C."/>
            <person name="Han C."/>
            <person name="Tapia R."/>
            <person name="Davenport K."/>
            <person name="Daligault H."/>
            <person name="Erkkila T."/>
            <person name="Gu W."/>
            <person name="Munk A.C.C."/>
            <person name="Teshima H."/>
            <person name="Xu Y."/>
            <person name="Chain P."/>
            <person name="Chen A."/>
            <person name="Krypides N."/>
            <person name="Mavromatis K."/>
            <person name="Markowitz V."/>
            <person name="Szeto E."/>
            <person name="Ivanova N."/>
            <person name="Mikhailova N."/>
            <person name="Ovchinnikova G."/>
            <person name="Pagani I."/>
            <person name="Pati A."/>
            <person name="Goodwin L."/>
            <person name="Peters L."/>
            <person name="Pitluck S."/>
            <person name="Woyke T."/>
            <person name="Kerfeld C."/>
        </authorList>
    </citation>
    <scope>NUCLEOTIDE SEQUENCE [LARGE SCALE GENOMIC DNA]</scope>
    <source>
        <strain evidence="1 2">PCC 6304</strain>
    </source>
</reference>
<accession>K9TLU6</accession>
<keyword evidence="2" id="KW-1185">Reference proteome</keyword>
<name>K9TLU6_9CYAN</name>
<dbReference type="AlphaFoldDB" id="K9TLU6"/>
<organism evidence="1 2">
    <name type="scientific">Oscillatoria acuminata PCC 6304</name>
    <dbReference type="NCBI Taxonomy" id="56110"/>
    <lineage>
        <taxon>Bacteria</taxon>
        <taxon>Bacillati</taxon>
        <taxon>Cyanobacteriota</taxon>
        <taxon>Cyanophyceae</taxon>
        <taxon>Oscillatoriophycideae</taxon>
        <taxon>Oscillatoriales</taxon>
        <taxon>Oscillatoriaceae</taxon>
        <taxon>Oscillatoria</taxon>
    </lineage>
</organism>
<evidence type="ECO:0000313" key="1">
    <source>
        <dbReference type="EMBL" id="AFY83812.1"/>
    </source>
</evidence>
<dbReference type="HOGENOM" id="CLU_905034_0_0_3"/>
<dbReference type="OrthoDB" id="518119at2"/>
<gene>
    <name evidence="1" type="ORF">Oscil6304_4286</name>
</gene>
<dbReference type="STRING" id="56110.Oscil6304_4286"/>
<protein>
    <recommendedName>
        <fullName evidence="3">SPOR domain-containing protein</fullName>
    </recommendedName>
</protein>
<dbReference type="RefSeq" id="WP_015150436.1">
    <property type="nucleotide sequence ID" value="NC_019693.1"/>
</dbReference>